<organism evidence="3 4">
    <name type="scientific">Clostridium thailandense</name>
    <dbReference type="NCBI Taxonomy" id="2794346"/>
    <lineage>
        <taxon>Bacteria</taxon>
        <taxon>Bacillati</taxon>
        <taxon>Bacillota</taxon>
        <taxon>Clostridia</taxon>
        <taxon>Eubacteriales</taxon>
        <taxon>Clostridiaceae</taxon>
        <taxon>Clostridium</taxon>
    </lineage>
</organism>
<keyword evidence="4" id="KW-1185">Reference proteome</keyword>
<dbReference type="AlphaFoldDB" id="A0A949TPU2"/>
<dbReference type="EMBL" id="JAEEGC010000073">
    <property type="protein sequence ID" value="MBV7274352.1"/>
    <property type="molecule type" value="Genomic_DNA"/>
</dbReference>
<dbReference type="InterPro" id="IPR050248">
    <property type="entry name" value="Polysacc_deacetylase_ArnD"/>
</dbReference>
<feature type="domain" description="NodB homology" evidence="2">
    <location>
        <begin position="45"/>
        <end position="232"/>
    </location>
</feature>
<keyword evidence="1" id="KW-1133">Transmembrane helix</keyword>
<reference evidence="3" key="1">
    <citation type="submission" date="2020-12" db="EMBL/GenBank/DDBJ databases">
        <title>Clostridium thailandense sp. nov., a novel acetogenic bacterium isolated from peat land soil in Thailand.</title>
        <authorList>
            <person name="Chaikitkaew S."/>
            <person name="Birkeland N.K."/>
        </authorList>
    </citation>
    <scope>NUCLEOTIDE SEQUENCE</scope>
    <source>
        <strain evidence="3">PL3</strain>
    </source>
</reference>
<feature type="transmembrane region" description="Helical" evidence="1">
    <location>
        <begin position="12"/>
        <end position="30"/>
    </location>
</feature>
<evidence type="ECO:0000313" key="4">
    <source>
        <dbReference type="Proteomes" id="UP000694308"/>
    </source>
</evidence>
<dbReference type="Proteomes" id="UP000694308">
    <property type="component" value="Unassembled WGS sequence"/>
</dbReference>
<protein>
    <submittedName>
        <fullName evidence="3">Polysaccharide deacetylase</fullName>
    </submittedName>
</protein>
<sequence>MCILINKRKKQFLMLIFLLIIFTVTIVLDFEESKSKLAFLNDNKKIIYLTFDDGPSSIVTNDILNTLKQHQVKATFFVIGSKIKGRETVLKRMYNEGHSIGLHTFSHEYKKIYENEDAFIREMIKTSEEVKRVVGVKPNIIRFPYGSNSHLNNNLLKKLHDYNFKIYDWNASISDGIKPYSSPESFTKEAIATSNGIPYVVFLMHCNNTNINTYKALPQIIQHYKNEGYEFRTITNSTPEFYWRNFN</sequence>
<comment type="caution">
    <text evidence="3">The sequence shown here is derived from an EMBL/GenBank/DDBJ whole genome shotgun (WGS) entry which is preliminary data.</text>
</comment>
<name>A0A949TPU2_9CLOT</name>
<dbReference type="GO" id="GO:0005975">
    <property type="term" value="P:carbohydrate metabolic process"/>
    <property type="evidence" value="ECO:0007669"/>
    <property type="project" value="InterPro"/>
</dbReference>
<evidence type="ECO:0000256" key="1">
    <source>
        <dbReference type="SAM" id="Phobius"/>
    </source>
</evidence>
<keyword evidence="1" id="KW-0472">Membrane</keyword>
<dbReference type="PROSITE" id="PS51677">
    <property type="entry name" value="NODB"/>
    <property type="match status" value="1"/>
</dbReference>
<dbReference type="PANTHER" id="PTHR10587:SF125">
    <property type="entry name" value="POLYSACCHARIDE DEACETYLASE YHEN-RELATED"/>
    <property type="match status" value="1"/>
</dbReference>
<dbReference type="GO" id="GO:0016810">
    <property type="term" value="F:hydrolase activity, acting on carbon-nitrogen (but not peptide) bonds"/>
    <property type="evidence" value="ECO:0007669"/>
    <property type="project" value="InterPro"/>
</dbReference>
<dbReference type="Pfam" id="PF01522">
    <property type="entry name" value="Polysacc_deac_1"/>
    <property type="match status" value="1"/>
</dbReference>
<accession>A0A949TPU2</accession>
<proteinExistence type="predicted"/>
<dbReference type="InterPro" id="IPR002509">
    <property type="entry name" value="NODB_dom"/>
</dbReference>
<dbReference type="CDD" id="cd10944">
    <property type="entry name" value="CE4_SmPgdA_like"/>
    <property type="match status" value="1"/>
</dbReference>
<gene>
    <name evidence="3" type="ORF">I6U48_15720</name>
</gene>
<keyword evidence="1" id="KW-0812">Transmembrane</keyword>
<dbReference type="PANTHER" id="PTHR10587">
    <property type="entry name" value="GLYCOSYL TRANSFERASE-RELATED"/>
    <property type="match status" value="1"/>
</dbReference>
<evidence type="ECO:0000313" key="3">
    <source>
        <dbReference type="EMBL" id="MBV7274352.1"/>
    </source>
</evidence>
<evidence type="ECO:0000259" key="2">
    <source>
        <dbReference type="PROSITE" id="PS51677"/>
    </source>
</evidence>